<dbReference type="CDD" id="cd09272">
    <property type="entry name" value="RNase_HI_RT_Ty1"/>
    <property type="match status" value="1"/>
</dbReference>
<gene>
    <name evidence="1" type="ORF">O181_066683</name>
</gene>
<accession>A0A9Q3ERW9</accession>
<proteinExistence type="predicted"/>
<protein>
    <submittedName>
        <fullName evidence="1">Uncharacterized protein</fullName>
    </submittedName>
</protein>
<dbReference type="PANTHER" id="PTHR11439:SF467">
    <property type="entry name" value="INTEGRASE CATALYTIC DOMAIN-CONTAINING PROTEIN"/>
    <property type="match status" value="1"/>
</dbReference>
<dbReference type="Proteomes" id="UP000765509">
    <property type="component" value="Unassembled WGS sequence"/>
</dbReference>
<dbReference type="OrthoDB" id="3344688at2759"/>
<dbReference type="EMBL" id="AVOT02033106">
    <property type="protein sequence ID" value="MBW0526968.1"/>
    <property type="molecule type" value="Genomic_DNA"/>
</dbReference>
<reference evidence="1" key="1">
    <citation type="submission" date="2021-03" db="EMBL/GenBank/DDBJ databases">
        <title>Draft genome sequence of rust myrtle Austropuccinia psidii MF-1, a brazilian biotype.</title>
        <authorList>
            <person name="Quecine M.C."/>
            <person name="Pachon D.M.R."/>
            <person name="Bonatelli M.L."/>
            <person name="Correr F.H."/>
            <person name="Franceschini L.M."/>
            <person name="Leite T.F."/>
            <person name="Margarido G.R.A."/>
            <person name="Almeida C.A."/>
            <person name="Ferrarezi J.A."/>
            <person name="Labate C.A."/>
        </authorList>
    </citation>
    <scope>NUCLEOTIDE SEQUENCE</scope>
    <source>
        <strain evidence="1">MF-1</strain>
    </source>
</reference>
<sequence length="111" mass="12649">MGPTIVHWDALRHLIGYLWFTHDKGIFISKSVGSSMHFYVDANWGGEARRATHGYILFQGTNPISWQLKRQAMVVDSTAQAEYLDLSFAAKKSLWISHLFAPILKALTTRR</sequence>
<comment type="caution">
    <text evidence="1">The sequence shown here is derived from an EMBL/GenBank/DDBJ whole genome shotgun (WGS) entry which is preliminary data.</text>
</comment>
<name>A0A9Q3ERW9_9BASI</name>
<dbReference type="AlphaFoldDB" id="A0A9Q3ERW9"/>
<evidence type="ECO:0000313" key="1">
    <source>
        <dbReference type="EMBL" id="MBW0526968.1"/>
    </source>
</evidence>
<keyword evidence="2" id="KW-1185">Reference proteome</keyword>
<organism evidence="1 2">
    <name type="scientific">Austropuccinia psidii MF-1</name>
    <dbReference type="NCBI Taxonomy" id="1389203"/>
    <lineage>
        <taxon>Eukaryota</taxon>
        <taxon>Fungi</taxon>
        <taxon>Dikarya</taxon>
        <taxon>Basidiomycota</taxon>
        <taxon>Pucciniomycotina</taxon>
        <taxon>Pucciniomycetes</taxon>
        <taxon>Pucciniales</taxon>
        <taxon>Sphaerophragmiaceae</taxon>
        <taxon>Austropuccinia</taxon>
    </lineage>
</organism>
<dbReference type="PANTHER" id="PTHR11439">
    <property type="entry name" value="GAG-POL-RELATED RETROTRANSPOSON"/>
    <property type="match status" value="1"/>
</dbReference>
<evidence type="ECO:0000313" key="2">
    <source>
        <dbReference type="Proteomes" id="UP000765509"/>
    </source>
</evidence>